<dbReference type="GO" id="GO:0005886">
    <property type="term" value="C:plasma membrane"/>
    <property type="evidence" value="ECO:0007669"/>
    <property type="project" value="UniProtKB-SubCell"/>
</dbReference>
<evidence type="ECO:0000256" key="9">
    <source>
        <dbReference type="SAM" id="Phobius"/>
    </source>
</evidence>
<dbReference type="PANTHER" id="PTHR13285:SF23">
    <property type="entry name" value="TEICHOIC ACID D-ALANYLTRANSFERASE"/>
    <property type="match status" value="1"/>
</dbReference>
<sequence>MLFPTISFAIFFMIVMPVSWLLMPTRHRWKLFILAASYFFYGYWDWRFCVLIAGSTIANQVLATAVFRANNERTRRIWLIVAVATNLGVLAYFKYYGFFVSNAINALNRIGIEVSTNVISVALPLGISFFTFQALSYVIDTYRGTFKPGRLIDFAVFLSFFPHIIAGPIVRPAEFIPQIDAAHDPRKIDASRAFFLITIGLFKKVVIANILATQIVDPVFSSPQQHSSLEILVGIYAYAIQIYADFSGYTDIAIGIALLLGFRFPQNFDSPYTSTSIQDFWRRWHMTLSRWLRDYLYIPLGGNQRGKWSTYRNLMLTMILGGLWHGAAWTFVIWGAIHGSFLCGEHFQRTRRLAQGLPDPVDTRARRIRSQLITFNVVCVAWVFFRAESLENAGNIFKQLLDPSQWFSASPLITLGVVLAIAAGLVEQYIPKDAWGRAMARYSHLAPVWQGLTLGICLLVINTLGPRGVAPFIYFQF</sequence>
<feature type="transmembrane region" description="Helical" evidence="9">
    <location>
        <begin position="50"/>
        <end position="70"/>
    </location>
</feature>
<proteinExistence type="inferred from homology"/>
<comment type="subcellular location">
    <subcellularLocation>
        <location evidence="1">Cell membrane</location>
        <topology evidence="1">Multi-pass membrane protein</topology>
    </subcellularLocation>
</comment>
<feature type="transmembrane region" description="Helical" evidence="9">
    <location>
        <begin position="77"/>
        <end position="98"/>
    </location>
</feature>
<evidence type="ECO:0000256" key="8">
    <source>
        <dbReference type="ARBA" id="ARBA00023315"/>
    </source>
</evidence>
<dbReference type="AlphaFoldDB" id="A0A6J6SEB2"/>
<keyword evidence="8" id="KW-0012">Acyltransferase</keyword>
<evidence type="ECO:0000256" key="6">
    <source>
        <dbReference type="ARBA" id="ARBA00022989"/>
    </source>
</evidence>
<evidence type="ECO:0000256" key="4">
    <source>
        <dbReference type="ARBA" id="ARBA00022679"/>
    </source>
</evidence>
<organism evidence="10">
    <name type="scientific">freshwater metagenome</name>
    <dbReference type="NCBI Taxonomy" id="449393"/>
    <lineage>
        <taxon>unclassified sequences</taxon>
        <taxon>metagenomes</taxon>
        <taxon>ecological metagenomes</taxon>
    </lineage>
</organism>
<name>A0A6J6SEB2_9ZZZZ</name>
<keyword evidence="5 9" id="KW-0812">Transmembrane</keyword>
<feature type="transmembrane region" description="Helical" evidence="9">
    <location>
        <begin position="314"/>
        <end position="337"/>
    </location>
</feature>
<dbReference type="GO" id="GO:0042121">
    <property type="term" value="P:alginic acid biosynthetic process"/>
    <property type="evidence" value="ECO:0007669"/>
    <property type="project" value="InterPro"/>
</dbReference>
<dbReference type="EMBL" id="CAEZYK010000104">
    <property type="protein sequence ID" value="CAB4733063.1"/>
    <property type="molecule type" value="Genomic_DNA"/>
</dbReference>
<keyword evidence="6 9" id="KW-1133">Transmembrane helix</keyword>
<dbReference type="InterPro" id="IPR024194">
    <property type="entry name" value="Ac/AlaTfrase_AlgI/DltB"/>
</dbReference>
<dbReference type="GO" id="GO:0016746">
    <property type="term" value="F:acyltransferase activity"/>
    <property type="evidence" value="ECO:0007669"/>
    <property type="project" value="UniProtKB-KW"/>
</dbReference>
<keyword evidence="3" id="KW-1003">Cell membrane</keyword>
<evidence type="ECO:0000256" key="7">
    <source>
        <dbReference type="ARBA" id="ARBA00023136"/>
    </source>
</evidence>
<feature type="transmembrane region" description="Helical" evidence="9">
    <location>
        <begin position="446"/>
        <end position="465"/>
    </location>
</feature>
<dbReference type="PIRSF" id="PIRSF016636">
    <property type="entry name" value="AlgI_DltB"/>
    <property type="match status" value="1"/>
</dbReference>
<evidence type="ECO:0000256" key="2">
    <source>
        <dbReference type="ARBA" id="ARBA00010323"/>
    </source>
</evidence>
<comment type="similarity">
    <text evidence="2">Belongs to the membrane-bound acyltransferase family.</text>
</comment>
<feature type="transmembrane region" description="Helical" evidence="9">
    <location>
        <begin position="190"/>
        <end position="212"/>
    </location>
</feature>
<keyword evidence="7 9" id="KW-0472">Membrane</keyword>
<feature type="transmembrane region" description="Helical" evidence="9">
    <location>
        <begin position="368"/>
        <end position="385"/>
    </location>
</feature>
<gene>
    <name evidence="10" type="ORF">UFOPK2683_01403</name>
</gene>
<dbReference type="PIRSF" id="PIRSF500217">
    <property type="entry name" value="AlgI"/>
    <property type="match status" value="1"/>
</dbReference>
<dbReference type="PANTHER" id="PTHR13285">
    <property type="entry name" value="ACYLTRANSFERASE"/>
    <property type="match status" value="1"/>
</dbReference>
<evidence type="ECO:0000256" key="3">
    <source>
        <dbReference type="ARBA" id="ARBA00022475"/>
    </source>
</evidence>
<dbReference type="InterPro" id="IPR004299">
    <property type="entry name" value="MBOAT_fam"/>
</dbReference>
<evidence type="ECO:0000256" key="5">
    <source>
        <dbReference type="ARBA" id="ARBA00022692"/>
    </source>
</evidence>
<dbReference type="Pfam" id="PF03062">
    <property type="entry name" value="MBOAT"/>
    <property type="match status" value="1"/>
</dbReference>
<feature type="transmembrane region" description="Helical" evidence="9">
    <location>
        <begin position="118"/>
        <end position="139"/>
    </location>
</feature>
<feature type="transmembrane region" description="Helical" evidence="9">
    <location>
        <begin position="406"/>
        <end position="426"/>
    </location>
</feature>
<evidence type="ECO:0000313" key="10">
    <source>
        <dbReference type="EMBL" id="CAB4733063.1"/>
    </source>
</evidence>
<evidence type="ECO:0000256" key="1">
    <source>
        <dbReference type="ARBA" id="ARBA00004651"/>
    </source>
</evidence>
<feature type="transmembrane region" description="Helical" evidence="9">
    <location>
        <begin position="6"/>
        <end position="22"/>
    </location>
</feature>
<protein>
    <submittedName>
        <fullName evidence="10">Unannotated protein</fullName>
    </submittedName>
</protein>
<dbReference type="InterPro" id="IPR051085">
    <property type="entry name" value="MB_O-acyltransferase"/>
</dbReference>
<keyword evidence="4" id="KW-0808">Transferase</keyword>
<dbReference type="InterPro" id="IPR028362">
    <property type="entry name" value="AlgI"/>
</dbReference>
<accession>A0A6J6SEB2</accession>
<reference evidence="10" key="1">
    <citation type="submission" date="2020-05" db="EMBL/GenBank/DDBJ databases">
        <authorList>
            <person name="Chiriac C."/>
            <person name="Salcher M."/>
            <person name="Ghai R."/>
            <person name="Kavagutti S V."/>
        </authorList>
    </citation>
    <scope>NUCLEOTIDE SEQUENCE</scope>
</reference>